<reference evidence="8 9" key="1">
    <citation type="submission" date="2018-01" db="EMBL/GenBank/DDBJ databases">
        <title>Draft genome of the type strain Pseudomonas oceani DSM 100277 isolated from the deep water in Okinawa trough, northwestern Pacific Ocean.</title>
        <authorList>
            <person name="Gomila M."/>
            <person name="Mulet M."/>
            <person name="Garcia-Valdes E."/>
            <person name="Lalucat J."/>
        </authorList>
    </citation>
    <scope>NUCLEOTIDE SEQUENCE [LARGE SCALE GENOMIC DNA]</scope>
    <source>
        <strain evidence="8 9">DSM 100277</strain>
    </source>
</reference>
<comment type="caution">
    <text evidence="8">The sequence shown here is derived from an EMBL/GenBank/DDBJ whole genome shotgun (WGS) entry which is preliminary data.</text>
</comment>
<dbReference type="RefSeq" id="WP_104739397.1">
    <property type="nucleotide sequence ID" value="NZ_BMHR01000016.1"/>
</dbReference>
<dbReference type="InterPro" id="IPR033480">
    <property type="entry name" value="sCache_2"/>
</dbReference>
<evidence type="ECO:0000256" key="2">
    <source>
        <dbReference type="ARBA" id="ARBA00022475"/>
    </source>
</evidence>
<keyword evidence="6" id="KW-0732">Signal</keyword>
<keyword evidence="2" id="KW-1003">Cell membrane</keyword>
<keyword evidence="3" id="KW-0812">Transmembrane</keyword>
<feature type="chain" id="PRO_5015182362" evidence="6">
    <location>
        <begin position="25"/>
        <end position="296"/>
    </location>
</feature>
<name>A0A2P4ES01_9GAMM</name>
<keyword evidence="5" id="KW-0472">Membrane</keyword>
<evidence type="ECO:0000256" key="3">
    <source>
        <dbReference type="ARBA" id="ARBA00022692"/>
    </source>
</evidence>
<sequence length="296" mass="32754">MNFKNPVMIAALTMAALFANTGHATSPTPPQPAAEPGYEQQAASAAQLLHKAVNAYREEGNAAFARFSRQGEFVDGDQYVYVVDENGYMLASGGPSAALIGRDITPLLDPELKEAFNSALQAPESDTVSSAEYRWMNWNDGKVERKHVFYQKVDGKTFAVGYYLPRSSETAAKALLDDAAAAIEDDAEATIARINRLDPEFNRDDLYVFVVDMDSMSMVAHGYSRRLLNIHFPDLKNRDGLRVGQQILDAVEAGEDSVTYTWPNPVTERPEEKKTLIRKVGNYLVAVGYYQEPVTE</sequence>
<organism evidence="8 9">
    <name type="scientific">Halopseudomonas oceani</name>
    <dbReference type="NCBI Taxonomy" id="1708783"/>
    <lineage>
        <taxon>Bacteria</taxon>
        <taxon>Pseudomonadati</taxon>
        <taxon>Pseudomonadota</taxon>
        <taxon>Gammaproteobacteria</taxon>
        <taxon>Pseudomonadales</taxon>
        <taxon>Pseudomonadaceae</taxon>
        <taxon>Halopseudomonas</taxon>
    </lineage>
</organism>
<evidence type="ECO:0000313" key="8">
    <source>
        <dbReference type="EMBL" id="POB01764.1"/>
    </source>
</evidence>
<protein>
    <submittedName>
        <fullName evidence="8">Calcium channel protein</fullName>
    </submittedName>
</protein>
<dbReference type="Gene3D" id="3.30.450.20">
    <property type="entry name" value="PAS domain"/>
    <property type="match status" value="2"/>
</dbReference>
<dbReference type="AlphaFoldDB" id="A0A2P4ES01"/>
<evidence type="ECO:0000259" key="7">
    <source>
        <dbReference type="Pfam" id="PF17200"/>
    </source>
</evidence>
<dbReference type="GO" id="GO:0005886">
    <property type="term" value="C:plasma membrane"/>
    <property type="evidence" value="ECO:0007669"/>
    <property type="project" value="UniProtKB-SubCell"/>
</dbReference>
<proteinExistence type="predicted"/>
<evidence type="ECO:0000313" key="9">
    <source>
        <dbReference type="Proteomes" id="UP000243451"/>
    </source>
</evidence>
<accession>A0A2P4ES01</accession>
<dbReference type="Pfam" id="PF17200">
    <property type="entry name" value="sCache_2"/>
    <property type="match status" value="2"/>
</dbReference>
<dbReference type="Proteomes" id="UP000243451">
    <property type="component" value="Unassembled WGS sequence"/>
</dbReference>
<feature type="signal peptide" evidence="6">
    <location>
        <begin position="1"/>
        <end position="24"/>
    </location>
</feature>
<evidence type="ECO:0000256" key="1">
    <source>
        <dbReference type="ARBA" id="ARBA00004651"/>
    </source>
</evidence>
<feature type="domain" description="Single Cache" evidence="7">
    <location>
        <begin position="197"/>
        <end position="283"/>
    </location>
</feature>
<dbReference type="OrthoDB" id="7001565at2"/>
<keyword evidence="4" id="KW-1133">Transmembrane helix</keyword>
<comment type="subcellular location">
    <subcellularLocation>
        <location evidence="1">Cell membrane</location>
        <topology evidence="1">Multi-pass membrane protein</topology>
    </subcellularLocation>
</comment>
<evidence type="ECO:0000256" key="4">
    <source>
        <dbReference type="ARBA" id="ARBA00022989"/>
    </source>
</evidence>
<dbReference type="EMBL" id="PPSK01000018">
    <property type="protein sequence ID" value="POB01764.1"/>
    <property type="molecule type" value="Genomic_DNA"/>
</dbReference>
<feature type="domain" description="Single Cache" evidence="7">
    <location>
        <begin position="57"/>
        <end position="153"/>
    </location>
</feature>
<evidence type="ECO:0000256" key="5">
    <source>
        <dbReference type="ARBA" id="ARBA00023136"/>
    </source>
</evidence>
<gene>
    <name evidence="8" type="ORF">C1949_15595</name>
</gene>
<evidence type="ECO:0000256" key="6">
    <source>
        <dbReference type="SAM" id="SignalP"/>
    </source>
</evidence>
<keyword evidence="9" id="KW-1185">Reference proteome</keyword>